<accession>A0A251SPE4</accession>
<dbReference type="InParanoid" id="A0A251SPE4"/>
<dbReference type="GO" id="GO:0016746">
    <property type="term" value="F:acyltransferase activity"/>
    <property type="evidence" value="ECO:0007669"/>
    <property type="project" value="UniProtKB-KW"/>
</dbReference>
<name>A0A251SPE4_HELAN</name>
<evidence type="ECO:0000313" key="2">
    <source>
        <dbReference type="EMBL" id="OTG00614.1"/>
    </source>
</evidence>
<keyword evidence="1" id="KW-0808">Transferase</keyword>
<dbReference type="EMBL" id="CM007902">
    <property type="protein sequence ID" value="OTG00614.1"/>
    <property type="molecule type" value="Genomic_DNA"/>
</dbReference>
<sequence length="114" mass="12347">MCAHAGMIVTAVVGLWGWTAVSLSASSLLMFIRCSSKEPGYVKTFEGIRNNADAEGPLVKIDLINSANWTGIIGLSSVLLARLEDAGYAVGVRVLELLCHREKVVFCSWCIVEF</sequence>
<dbReference type="Proteomes" id="UP000215914">
    <property type="component" value="Chromosome 13"/>
</dbReference>
<dbReference type="AlphaFoldDB" id="A0A251SPE4"/>
<keyword evidence="1" id="KW-0012">Acyltransferase</keyword>
<gene>
    <name evidence="2" type="ORF">HannXRQ_Chr13g0393031</name>
    <name evidence="1" type="ORF">HanXRQr2_Chr13g0575211</name>
</gene>
<reference evidence="1" key="3">
    <citation type="submission" date="2020-06" db="EMBL/GenBank/DDBJ databases">
        <title>Helianthus annuus Genome sequencing and assembly Release 2.</title>
        <authorList>
            <person name="Gouzy J."/>
            <person name="Langlade N."/>
            <person name="Munos S."/>
        </authorList>
    </citation>
    <scope>NUCLEOTIDE SEQUENCE</scope>
    <source>
        <tissue evidence="1">Leaves</tissue>
    </source>
</reference>
<dbReference type="GO" id="GO:0006888">
    <property type="term" value="P:endoplasmic reticulum to Golgi vesicle-mediated transport"/>
    <property type="evidence" value="ECO:0000318"/>
    <property type="project" value="GO_Central"/>
</dbReference>
<reference evidence="1 3" key="1">
    <citation type="journal article" date="2017" name="Nature">
        <title>The sunflower genome provides insights into oil metabolism, flowering and Asterid evolution.</title>
        <authorList>
            <person name="Badouin H."/>
            <person name="Gouzy J."/>
            <person name="Grassa C.J."/>
            <person name="Murat F."/>
            <person name="Staton S.E."/>
            <person name="Cottret L."/>
            <person name="Lelandais-Briere C."/>
            <person name="Owens G.L."/>
            <person name="Carrere S."/>
            <person name="Mayjonade B."/>
            <person name="Legrand L."/>
            <person name="Gill N."/>
            <person name="Kane N.C."/>
            <person name="Bowers J.E."/>
            <person name="Hubner S."/>
            <person name="Bellec A."/>
            <person name="Berard A."/>
            <person name="Berges H."/>
            <person name="Blanchet N."/>
            <person name="Boniface M.C."/>
            <person name="Brunel D."/>
            <person name="Catrice O."/>
            <person name="Chaidir N."/>
            <person name="Claudel C."/>
            <person name="Donnadieu C."/>
            <person name="Faraut T."/>
            <person name="Fievet G."/>
            <person name="Helmstetter N."/>
            <person name="King M."/>
            <person name="Knapp S.J."/>
            <person name="Lai Z."/>
            <person name="Le Paslier M.C."/>
            <person name="Lippi Y."/>
            <person name="Lorenzon L."/>
            <person name="Mandel J.R."/>
            <person name="Marage G."/>
            <person name="Marchand G."/>
            <person name="Marquand E."/>
            <person name="Bret-Mestries E."/>
            <person name="Morien E."/>
            <person name="Nambeesan S."/>
            <person name="Nguyen T."/>
            <person name="Pegot-Espagnet P."/>
            <person name="Pouilly N."/>
            <person name="Raftis F."/>
            <person name="Sallet E."/>
            <person name="Schiex T."/>
            <person name="Thomas J."/>
            <person name="Vandecasteele C."/>
            <person name="Vares D."/>
            <person name="Vear F."/>
            <person name="Vautrin S."/>
            <person name="Crespi M."/>
            <person name="Mangin B."/>
            <person name="Burke J.M."/>
            <person name="Salse J."/>
            <person name="Munos S."/>
            <person name="Vincourt P."/>
            <person name="Rieseberg L.H."/>
            <person name="Langlade N.B."/>
        </authorList>
    </citation>
    <scope>NUCLEOTIDE SEQUENCE [LARGE SCALE GENOMIC DNA]</scope>
    <source>
        <strain evidence="3">cv. SF193</strain>
        <tissue evidence="1">Leaves</tissue>
    </source>
</reference>
<dbReference type="GO" id="GO:1990072">
    <property type="term" value="C:TRAPPIII protein complex"/>
    <property type="evidence" value="ECO:0000318"/>
    <property type="project" value="GO_Central"/>
</dbReference>
<evidence type="ECO:0000313" key="1">
    <source>
        <dbReference type="EMBL" id="KAF5772297.1"/>
    </source>
</evidence>
<keyword evidence="3" id="KW-1185">Reference proteome</keyword>
<protein>
    <submittedName>
        <fullName evidence="2">Uncharacterized protein</fullName>
    </submittedName>
</protein>
<dbReference type="GO" id="GO:1990070">
    <property type="term" value="C:TRAPPI protein complex"/>
    <property type="evidence" value="ECO:0000318"/>
    <property type="project" value="GO_Central"/>
</dbReference>
<dbReference type="Gramene" id="mRNA:HanXRQr2_Chr13g0575211">
    <property type="protein sequence ID" value="mRNA:HanXRQr2_Chr13g0575211"/>
    <property type="gene ID" value="HanXRQr2_Chr13g0575211"/>
</dbReference>
<dbReference type="STRING" id="4232.A0A251SPE4"/>
<dbReference type="GO" id="GO:1990071">
    <property type="term" value="C:TRAPPII protein complex"/>
    <property type="evidence" value="ECO:0000318"/>
    <property type="project" value="GO_Central"/>
</dbReference>
<reference evidence="2" key="2">
    <citation type="submission" date="2017-02" db="EMBL/GenBank/DDBJ databases">
        <title>Sunflower complete genome.</title>
        <authorList>
            <person name="Langlade N."/>
            <person name="Munos S."/>
        </authorList>
    </citation>
    <scope>NUCLEOTIDE SEQUENCE [LARGE SCALE GENOMIC DNA]</scope>
    <source>
        <tissue evidence="2">Leaves</tissue>
    </source>
</reference>
<evidence type="ECO:0000313" key="3">
    <source>
        <dbReference type="Proteomes" id="UP000215914"/>
    </source>
</evidence>
<organism evidence="2 3">
    <name type="scientific">Helianthus annuus</name>
    <name type="common">Common sunflower</name>
    <dbReference type="NCBI Taxonomy" id="4232"/>
    <lineage>
        <taxon>Eukaryota</taxon>
        <taxon>Viridiplantae</taxon>
        <taxon>Streptophyta</taxon>
        <taxon>Embryophyta</taxon>
        <taxon>Tracheophyta</taxon>
        <taxon>Spermatophyta</taxon>
        <taxon>Magnoliopsida</taxon>
        <taxon>eudicotyledons</taxon>
        <taxon>Gunneridae</taxon>
        <taxon>Pentapetalae</taxon>
        <taxon>asterids</taxon>
        <taxon>campanulids</taxon>
        <taxon>Asterales</taxon>
        <taxon>Asteraceae</taxon>
        <taxon>Asteroideae</taxon>
        <taxon>Heliantheae alliance</taxon>
        <taxon>Heliantheae</taxon>
        <taxon>Helianthus</taxon>
    </lineage>
</organism>
<dbReference type="EMBL" id="MNCJ02000328">
    <property type="protein sequence ID" value="KAF5772297.1"/>
    <property type="molecule type" value="Genomic_DNA"/>
</dbReference>
<proteinExistence type="predicted"/>